<dbReference type="Pfam" id="PF20009">
    <property type="entry name" value="GEVED"/>
    <property type="match status" value="3"/>
</dbReference>
<feature type="signal peptide" evidence="2">
    <location>
        <begin position="1"/>
        <end position="23"/>
    </location>
</feature>
<dbReference type="OrthoDB" id="614723at2"/>
<dbReference type="NCBIfam" id="TIGR04183">
    <property type="entry name" value="Por_Secre_tail"/>
    <property type="match status" value="1"/>
</dbReference>
<dbReference type="Proteomes" id="UP000323720">
    <property type="component" value="Unassembled WGS sequence"/>
</dbReference>
<feature type="domain" description="Secretion system C-terminal sorting" evidence="3">
    <location>
        <begin position="1029"/>
        <end position="1099"/>
    </location>
</feature>
<comment type="caution">
    <text evidence="5">The sequence shown here is derived from an EMBL/GenBank/DDBJ whole genome shotgun (WGS) entry which is preliminary data.</text>
</comment>
<protein>
    <submittedName>
        <fullName evidence="5">T9SS type A sorting domain-containing protein</fullName>
    </submittedName>
</protein>
<gene>
    <name evidence="5" type="ORF">ES674_01655</name>
</gene>
<feature type="chain" id="PRO_5023053314" evidence="2">
    <location>
        <begin position="24"/>
        <end position="1106"/>
    </location>
</feature>
<sequence>MKKITMLFLATVVSTLMWVPSNAQIDLQLSSKQTTIRGTQNLSHNSGNFYRGAGDNNTVIFEQVEGGGNGIVSDYYIPIDSGAYSADDFALTAETDVHLMQFQGFGNDTAGLESVLGGFQLYVYADTGGAPAGYPSGPNPAILELDLNWDAVNGPDAGLSYEKIEEDGFFPVYIVTFDIEEALGNVLTLAAGNYWVVIAAKINGPTSSARFNWITSNDINGALPKLSDPQALFGSDASWLDLNVLTAGTDFNALAFTVYGPLLPDCNGIPDAGITIVNPASGNEGSTYTVSAQGTSGAPGISFQWQSNTNSAGWIDEGAATTGYAAYTATAPTQLGDVVEWRLASTCVATTDTAYSDVATFTVAISYCEAAGGSTTFENIANVTYAGINNTTTAHAGYNNFTAQIGSVMQGSPNQISVTITADSDDFVYAFIDWNQNGTLDDAGEVYTIAPGTSSVGPHTMDITVPTDAVLGNTRMRVKVGWNESTPNPCGTFSYGEIEDYTVLVGASQDCSGTPDAGIASVSPSVGNINSTYTVSASGLTLGNGLTYQWQSNTDGAGWVDEGVLLTQYAAFTATAPAMIEIDVEWRLITTCTISSESATSSVATFTTAVTYCNVNFPSAVEPITYVNFGGIDNTTSAVVGGSPALEDFTSLMASVFQGEMYPIEIKGNTDGGFTSKIVVYIDWNQDGVFDNAVGSEEMYTLPDIVGSTGEDAISSVGSIAVPASAMLGNTTMRVMKKFNSVAAPCNAAGFGQAEDYTILVEVASDCSGTPDGGIAIVNPVTGNAGSSYTVTATGYTTGNGLTYQWQSNTNSAGWVNEGGLETSYAAFTATASSVRGIDIEWRLEVTCTISVETSYSAIATFTTSAVTLYCTPTLDCSDGDNILNVTFQEIDNTTTCSPNGYGDFTGMVAGVLSGDTYPISVTVGDGFANESVSVWIDFNDNGSFDQDEFFYIGTGSAQVLTEDIAIPVGLAIGEYRMRVRVAAVSVATATWDMACDESQVYGETEDYTIEVTGAMSVDDNFKLAEARLYPNPINDGTFYIHAPSLNGEQVEVNISDMAGRQVFNNTLSVNNSKVSVSVNHALTSGLYLVTLKHAGESHTFRVVKN</sequence>
<evidence type="ECO:0000313" key="5">
    <source>
        <dbReference type="EMBL" id="TYB78511.1"/>
    </source>
</evidence>
<proteinExistence type="predicted"/>
<evidence type="ECO:0000256" key="2">
    <source>
        <dbReference type="SAM" id="SignalP"/>
    </source>
</evidence>
<feature type="domain" description="GEVED" evidence="4">
    <location>
        <begin position="428"/>
        <end position="503"/>
    </location>
</feature>
<feature type="domain" description="GEVED" evidence="4">
    <location>
        <begin position="933"/>
        <end position="1010"/>
    </location>
</feature>
<evidence type="ECO:0000313" key="6">
    <source>
        <dbReference type="Proteomes" id="UP000323720"/>
    </source>
</evidence>
<keyword evidence="1 2" id="KW-0732">Signal</keyword>
<evidence type="ECO:0000259" key="4">
    <source>
        <dbReference type="Pfam" id="PF20009"/>
    </source>
</evidence>
<dbReference type="AlphaFoldDB" id="A0A5D0RCA9"/>
<keyword evidence="6" id="KW-1185">Reference proteome</keyword>
<dbReference type="InterPro" id="IPR026444">
    <property type="entry name" value="Secre_tail"/>
</dbReference>
<evidence type="ECO:0000259" key="3">
    <source>
        <dbReference type="Pfam" id="PF18962"/>
    </source>
</evidence>
<evidence type="ECO:0000256" key="1">
    <source>
        <dbReference type="ARBA" id="ARBA00022729"/>
    </source>
</evidence>
<feature type="domain" description="GEVED" evidence="4">
    <location>
        <begin position="678"/>
        <end position="759"/>
    </location>
</feature>
<dbReference type="InterPro" id="IPR045474">
    <property type="entry name" value="GEVED"/>
</dbReference>
<name>A0A5D0RCA9_9FLAO</name>
<organism evidence="5 6">
    <name type="scientific">Bizionia myxarmorum</name>
    <dbReference type="NCBI Taxonomy" id="291186"/>
    <lineage>
        <taxon>Bacteria</taxon>
        <taxon>Pseudomonadati</taxon>
        <taxon>Bacteroidota</taxon>
        <taxon>Flavobacteriia</taxon>
        <taxon>Flavobacteriales</taxon>
        <taxon>Flavobacteriaceae</taxon>
        <taxon>Bizionia</taxon>
    </lineage>
</organism>
<dbReference type="Pfam" id="PF18962">
    <property type="entry name" value="Por_Secre_tail"/>
    <property type="match status" value="1"/>
</dbReference>
<dbReference type="EMBL" id="VSKK01000001">
    <property type="protein sequence ID" value="TYB78511.1"/>
    <property type="molecule type" value="Genomic_DNA"/>
</dbReference>
<dbReference type="RefSeq" id="WP_148402249.1">
    <property type="nucleotide sequence ID" value="NZ_VSKK01000001.1"/>
</dbReference>
<accession>A0A5D0RCA9</accession>
<reference evidence="5 6" key="1">
    <citation type="submission" date="2019-08" db="EMBL/GenBank/DDBJ databases">
        <title>Genomes of Antarctic Bizionia species.</title>
        <authorList>
            <person name="Bowman J.P."/>
        </authorList>
    </citation>
    <scope>NUCLEOTIDE SEQUENCE [LARGE SCALE GENOMIC DNA]</scope>
    <source>
        <strain evidence="5 6">ADA-4</strain>
    </source>
</reference>